<dbReference type="Pfam" id="PF06985">
    <property type="entry name" value="HET"/>
    <property type="match status" value="1"/>
</dbReference>
<evidence type="ECO:0000313" key="3">
    <source>
        <dbReference type="Proteomes" id="UP001175000"/>
    </source>
</evidence>
<feature type="domain" description="Heterokaryon incompatibility" evidence="1">
    <location>
        <begin position="53"/>
        <end position="247"/>
    </location>
</feature>
<sequence length="611" mass="68655">MTKTQSMAPNLAYEYAALPRRSIRLLRLRAGSPDSPLICSLRDESLDAPDIQYKALSYCWGDDRPQSRLLVEGEANETSYLPIRPNLAAALHQLRTNTLACCDLSCPCDADGNCTHPAEDSRFTSPVALWIDAVCINQSDLDERSRQVALMHEIYTKATVVIAWFGPLDEYTIHALRMVHGFARLGELPRCATRSGDKVEEGKRGSVKLTTVRRHVAINPNFTPSWIALGHFFADNHWWERMWIVQEIVLARRVIMVAGPFGTTWARFVQASEAFHQDSFYEQLCEATLPTGEFAHIWPVIAGFLRVQGLERVRSFVTDSNTVAMRNSDMAVAQKLSVMHLLGWAFRYKATNPRDKVYGIFGILKALRATLHIQPRYEGPVCEVYMQTAKLIYDQTGDLSFIEAVENNRVVNHVRRFGLPSWTPDFAAPNNLLPISWARLADTASLYRESWAPHWSGGEKSRCVFDFTAKAITVQGFRIDTIQILSEPVHDEISGTGTTTAKLADPLPVYHKRLDSVPSEDEDAEETERSWHSVLGAALENSQAWVPTQDGIAANDDRGPGHRHFQTGRHGFIGFTQVAACVGDEICWLIGLGFPCILRREGRAWKFVGLW</sequence>
<dbReference type="EMBL" id="JAULSU010000003">
    <property type="protein sequence ID" value="KAK0624344.1"/>
    <property type="molecule type" value="Genomic_DNA"/>
</dbReference>
<comment type="caution">
    <text evidence="2">The sequence shown here is derived from an EMBL/GenBank/DDBJ whole genome shotgun (WGS) entry which is preliminary data.</text>
</comment>
<dbReference type="PANTHER" id="PTHR24148:SF73">
    <property type="entry name" value="HET DOMAIN PROTEIN (AFU_ORTHOLOGUE AFUA_8G01020)"/>
    <property type="match status" value="1"/>
</dbReference>
<evidence type="ECO:0000313" key="2">
    <source>
        <dbReference type="EMBL" id="KAK0624344.1"/>
    </source>
</evidence>
<dbReference type="InterPro" id="IPR010730">
    <property type="entry name" value="HET"/>
</dbReference>
<organism evidence="2 3">
    <name type="scientific">Immersiella caudata</name>
    <dbReference type="NCBI Taxonomy" id="314043"/>
    <lineage>
        <taxon>Eukaryota</taxon>
        <taxon>Fungi</taxon>
        <taxon>Dikarya</taxon>
        <taxon>Ascomycota</taxon>
        <taxon>Pezizomycotina</taxon>
        <taxon>Sordariomycetes</taxon>
        <taxon>Sordariomycetidae</taxon>
        <taxon>Sordariales</taxon>
        <taxon>Lasiosphaeriaceae</taxon>
        <taxon>Immersiella</taxon>
    </lineage>
</organism>
<dbReference type="Proteomes" id="UP001175000">
    <property type="component" value="Unassembled WGS sequence"/>
</dbReference>
<dbReference type="PANTHER" id="PTHR24148">
    <property type="entry name" value="ANKYRIN REPEAT DOMAIN-CONTAINING PROTEIN 39 HOMOLOG-RELATED"/>
    <property type="match status" value="1"/>
</dbReference>
<accession>A0AA39WZ70</accession>
<reference evidence="2" key="1">
    <citation type="submission" date="2023-06" db="EMBL/GenBank/DDBJ databases">
        <title>Genome-scale phylogeny and comparative genomics of the fungal order Sordariales.</title>
        <authorList>
            <consortium name="Lawrence Berkeley National Laboratory"/>
            <person name="Hensen N."/>
            <person name="Bonometti L."/>
            <person name="Westerberg I."/>
            <person name="Brannstrom I.O."/>
            <person name="Guillou S."/>
            <person name="Cros-Aarteil S."/>
            <person name="Calhoun S."/>
            <person name="Haridas S."/>
            <person name="Kuo A."/>
            <person name="Mondo S."/>
            <person name="Pangilinan J."/>
            <person name="Riley R."/>
            <person name="Labutti K."/>
            <person name="Andreopoulos B."/>
            <person name="Lipzen A."/>
            <person name="Chen C."/>
            <person name="Yanf M."/>
            <person name="Daum C."/>
            <person name="Ng V."/>
            <person name="Clum A."/>
            <person name="Steindorff A."/>
            <person name="Ohm R."/>
            <person name="Martin F."/>
            <person name="Silar P."/>
            <person name="Natvig D."/>
            <person name="Lalanne C."/>
            <person name="Gautier V."/>
            <person name="Ament-Velasquez S.L."/>
            <person name="Kruys A."/>
            <person name="Hutchinson M.I."/>
            <person name="Powell A.J."/>
            <person name="Barry K."/>
            <person name="Miller A.N."/>
            <person name="Grigoriev I.V."/>
            <person name="Debuchy R."/>
            <person name="Gladieux P."/>
            <person name="Thoren M.H."/>
            <person name="Johannesson H."/>
        </authorList>
    </citation>
    <scope>NUCLEOTIDE SEQUENCE</scope>
    <source>
        <strain evidence="2">CBS 606.72</strain>
    </source>
</reference>
<dbReference type="AlphaFoldDB" id="A0AA39WZ70"/>
<proteinExistence type="predicted"/>
<name>A0AA39WZ70_9PEZI</name>
<evidence type="ECO:0000259" key="1">
    <source>
        <dbReference type="Pfam" id="PF06985"/>
    </source>
</evidence>
<protein>
    <submittedName>
        <fullName evidence="2">Heterokaryon incompatibility protein-domain-containing protein</fullName>
    </submittedName>
</protein>
<keyword evidence="3" id="KW-1185">Reference proteome</keyword>
<gene>
    <name evidence="2" type="ORF">B0T14DRAFT_517905</name>
</gene>
<dbReference type="InterPro" id="IPR052895">
    <property type="entry name" value="HetReg/Transcr_Mod"/>
</dbReference>